<accession>A0A6A4VH70</accession>
<evidence type="ECO:0000313" key="2">
    <source>
        <dbReference type="EMBL" id="KAF0290894.1"/>
    </source>
</evidence>
<proteinExistence type="predicted"/>
<feature type="compositionally biased region" description="Pro residues" evidence="1">
    <location>
        <begin position="162"/>
        <end position="171"/>
    </location>
</feature>
<evidence type="ECO:0000256" key="1">
    <source>
        <dbReference type="SAM" id="MobiDB-lite"/>
    </source>
</evidence>
<feature type="region of interest" description="Disordered" evidence="1">
    <location>
        <begin position="203"/>
        <end position="232"/>
    </location>
</feature>
<dbReference type="OrthoDB" id="7458135at2759"/>
<protein>
    <submittedName>
        <fullName evidence="2">Uncharacterized protein</fullName>
    </submittedName>
</protein>
<evidence type="ECO:0000313" key="3">
    <source>
        <dbReference type="Proteomes" id="UP000440578"/>
    </source>
</evidence>
<name>A0A6A4VH70_AMPAM</name>
<feature type="region of interest" description="Disordered" evidence="1">
    <location>
        <begin position="157"/>
        <end position="176"/>
    </location>
</feature>
<dbReference type="EMBL" id="VIIS01001923">
    <property type="protein sequence ID" value="KAF0290894.1"/>
    <property type="molecule type" value="Genomic_DNA"/>
</dbReference>
<gene>
    <name evidence="2" type="ORF">FJT64_010926</name>
</gene>
<organism evidence="2 3">
    <name type="scientific">Amphibalanus amphitrite</name>
    <name type="common">Striped barnacle</name>
    <name type="synonym">Balanus amphitrite</name>
    <dbReference type="NCBI Taxonomy" id="1232801"/>
    <lineage>
        <taxon>Eukaryota</taxon>
        <taxon>Metazoa</taxon>
        <taxon>Ecdysozoa</taxon>
        <taxon>Arthropoda</taxon>
        <taxon>Crustacea</taxon>
        <taxon>Multicrustacea</taxon>
        <taxon>Cirripedia</taxon>
        <taxon>Thoracica</taxon>
        <taxon>Thoracicalcarea</taxon>
        <taxon>Balanomorpha</taxon>
        <taxon>Balanoidea</taxon>
        <taxon>Balanidae</taxon>
        <taxon>Amphibalaninae</taxon>
        <taxon>Amphibalanus</taxon>
    </lineage>
</organism>
<reference evidence="2 3" key="1">
    <citation type="submission" date="2019-07" db="EMBL/GenBank/DDBJ databases">
        <title>Draft genome assembly of a fouling barnacle, Amphibalanus amphitrite (Darwin, 1854): The first reference genome for Thecostraca.</title>
        <authorList>
            <person name="Kim W."/>
        </authorList>
    </citation>
    <scope>NUCLEOTIDE SEQUENCE [LARGE SCALE GENOMIC DNA]</scope>
    <source>
        <strain evidence="2">SNU_AA5</strain>
        <tissue evidence="2">Soma without cirri and trophi</tissue>
    </source>
</reference>
<comment type="caution">
    <text evidence="2">The sequence shown here is derived from an EMBL/GenBank/DDBJ whole genome shotgun (WGS) entry which is preliminary data.</text>
</comment>
<sequence length="232" mass="23156">MTHAHQQMLAASAAHHPAYPYGAAAYGPAGHPAHHPDMARSVLLQNASLAPPPPPPPAAPTAVSAADLVTNGGAGYSASGGMGQYSVPAGWSGALSGTVSSGRMRWSVSHLGSAVVSSMNLTTDGLHPSGPAATSAAGGDMMYYQNSAAALASSVAGAAAADPPPPPPPPHDGGFLSQILGVDELQLMEMPMSDGEWSRYAPVGGAVGRKNTRNTVPPEDDSSGASRGCAEM</sequence>
<dbReference type="Proteomes" id="UP000440578">
    <property type="component" value="Unassembled WGS sequence"/>
</dbReference>
<dbReference type="AlphaFoldDB" id="A0A6A4VH70"/>
<keyword evidence="3" id="KW-1185">Reference proteome</keyword>